<keyword evidence="5 13" id="KW-0444">Lipid biosynthesis</keyword>
<evidence type="ECO:0000256" key="9">
    <source>
        <dbReference type="ARBA" id="ARBA00022777"/>
    </source>
</evidence>
<dbReference type="EC" id="2.7.1.130" evidence="3 13"/>
<name>A0A1T4KY03_9FIRM</name>
<keyword evidence="11 13" id="KW-0443">Lipid metabolism</keyword>
<comment type="function">
    <text evidence="1 13">Transfers the gamma-phosphate of ATP to the 4'-position of a tetraacyldisaccharide 1-phosphate intermediate (termed DS-1-P) to form tetraacyldisaccharide 1,4'-bis-phosphate (lipid IVA).</text>
</comment>
<accession>A0A1T4KY03</accession>
<dbReference type="InterPro" id="IPR027417">
    <property type="entry name" value="P-loop_NTPase"/>
</dbReference>
<dbReference type="GO" id="GO:0005524">
    <property type="term" value="F:ATP binding"/>
    <property type="evidence" value="ECO:0007669"/>
    <property type="project" value="UniProtKB-UniRule"/>
</dbReference>
<dbReference type="EMBL" id="FUWM01000007">
    <property type="protein sequence ID" value="SJZ47322.1"/>
    <property type="molecule type" value="Genomic_DNA"/>
</dbReference>
<keyword evidence="8 13" id="KW-0547">Nucleotide-binding</keyword>
<keyword evidence="16" id="KW-1185">Reference proteome</keyword>
<dbReference type="STRING" id="142842.SAMN02745118_00937"/>
<dbReference type="NCBIfam" id="TIGR00682">
    <property type="entry name" value="lpxK"/>
    <property type="match status" value="1"/>
</dbReference>
<evidence type="ECO:0000256" key="14">
    <source>
        <dbReference type="SAM" id="Phobius"/>
    </source>
</evidence>
<evidence type="ECO:0000256" key="1">
    <source>
        <dbReference type="ARBA" id="ARBA00002274"/>
    </source>
</evidence>
<dbReference type="GO" id="GO:0009029">
    <property type="term" value="F:lipid-A 4'-kinase activity"/>
    <property type="evidence" value="ECO:0007669"/>
    <property type="project" value="UniProtKB-UniRule"/>
</dbReference>
<dbReference type="Pfam" id="PF02606">
    <property type="entry name" value="LpxK"/>
    <property type="match status" value="1"/>
</dbReference>
<dbReference type="Proteomes" id="UP000190625">
    <property type="component" value="Unassembled WGS sequence"/>
</dbReference>
<comment type="catalytic activity">
    <reaction evidence="13">
        <text>a lipid A disaccharide + ATP = a lipid IVA + ADP + H(+)</text>
        <dbReference type="Rhea" id="RHEA:67840"/>
        <dbReference type="ChEBI" id="CHEBI:15378"/>
        <dbReference type="ChEBI" id="CHEBI:30616"/>
        <dbReference type="ChEBI" id="CHEBI:176343"/>
        <dbReference type="ChEBI" id="CHEBI:176425"/>
        <dbReference type="ChEBI" id="CHEBI:456216"/>
        <dbReference type="EC" id="2.7.1.130"/>
    </reaction>
</comment>
<dbReference type="GO" id="GO:0009245">
    <property type="term" value="P:lipid A biosynthetic process"/>
    <property type="evidence" value="ECO:0007669"/>
    <property type="project" value="UniProtKB-UniRule"/>
</dbReference>
<dbReference type="UniPathway" id="UPA00359">
    <property type="reaction ID" value="UER00482"/>
</dbReference>
<keyword evidence="6 13" id="KW-0441">Lipid A biosynthesis</keyword>
<dbReference type="HAMAP" id="MF_00409">
    <property type="entry name" value="LpxK"/>
    <property type="match status" value="1"/>
</dbReference>
<evidence type="ECO:0000256" key="8">
    <source>
        <dbReference type="ARBA" id="ARBA00022741"/>
    </source>
</evidence>
<proteinExistence type="inferred from homology"/>
<dbReference type="RefSeq" id="WP_078809433.1">
    <property type="nucleotide sequence ID" value="NZ_FUWM01000007.1"/>
</dbReference>
<feature type="binding site" evidence="13">
    <location>
        <begin position="68"/>
        <end position="75"/>
    </location>
    <ligand>
        <name>ATP</name>
        <dbReference type="ChEBI" id="CHEBI:30616"/>
    </ligand>
</feature>
<reference evidence="16" key="1">
    <citation type="submission" date="2017-02" db="EMBL/GenBank/DDBJ databases">
        <authorList>
            <person name="Varghese N."/>
            <person name="Submissions S."/>
        </authorList>
    </citation>
    <scope>NUCLEOTIDE SEQUENCE [LARGE SCALE GENOMIC DNA]</scope>
    <source>
        <strain evidence="16">ATCC BAA-73</strain>
    </source>
</reference>
<evidence type="ECO:0000256" key="11">
    <source>
        <dbReference type="ARBA" id="ARBA00023098"/>
    </source>
</evidence>
<evidence type="ECO:0000256" key="12">
    <source>
        <dbReference type="ARBA" id="ARBA00029757"/>
    </source>
</evidence>
<dbReference type="GO" id="GO:0009244">
    <property type="term" value="P:lipopolysaccharide core region biosynthetic process"/>
    <property type="evidence" value="ECO:0007669"/>
    <property type="project" value="TreeGrafter"/>
</dbReference>
<protein>
    <recommendedName>
        <fullName evidence="4 13">Tetraacyldisaccharide 4'-kinase</fullName>
        <ecNumber evidence="3 13">2.7.1.130</ecNumber>
    </recommendedName>
    <alternativeName>
        <fullName evidence="12 13">Lipid A 4'-kinase</fullName>
    </alternativeName>
</protein>
<dbReference type="SUPFAM" id="SSF52540">
    <property type="entry name" value="P-loop containing nucleoside triphosphate hydrolases"/>
    <property type="match status" value="1"/>
</dbReference>
<dbReference type="AlphaFoldDB" id="A0A1T4KY03"/>
<dbReference type="OrthoDB" id="9789797at2"/>
<evidence type="ECO:0000313" key="15">
    <source>
        <dbReference type="EMBL" id="SJZ47322.1"/>
    </source>
</evidence>
<dbReference type="PANTHER" id="PTHR42724:SF1">
    <property type="entry name" value="TETRAACYLDISACCHARIDE 4'-KINASE, MITOCHONDRIAL-RELATED"/>
    <property type="match status" value="1"/>
</dbReference>
<comment type="similarity">
    <text evidence="13">Belongs to the LpxK family.</text>
</comment>
<keyword evidence="14" id="KW-0812">Transmembrane</keyword>
<keyword evidence="9 13" id="KW-0418">Kinase</keyword>
<comment type="pathway">
    <text evidence="2 13">Glycolipid biosynthesis; lipid IV(A) biosynthesis; lipid IV(A) from (3R)-3-hydroxytetradecanoyl-[acyl-carrier-protein] and UDP-N-acetyl-alpha-D-glucosamine: step 6/6.</text>
</comment>
<dbReference type="InterPro" id="IPR003758">
    <property type="entry name" value="LpxK"/>
</dbReference>
<evidence type="ECO:0000256" key="13">
    <source>
        <dbReference type="HAMAP-Rule" id="MF_00409"/>
    </source>
</evidence>
<evidence type="ECO:0000256" key="5">
    <source>
        <dbReference type="ARBA" id="ARBA00022516"/>
    </source>
</evidence>
<keyword evidence="14" id="KW-1133">Transmembrane helix</keyword>
<evidence type="ECO:0000313" key="16">
    <source>
        <dbReference type="Proteomes" id="UP000190625"/>
    </source>
</evidence>
<organism evidence="15 16">
    <name type="scientific">Selenihalanaerobacter shriftii</name>
    <dbReference type="NCBI Taxonomy" id="142842"/>
    <lineage>
        <taxon>Bacteria</taxon>
        <taxon>Bacillati</taxon>
        <taxon>Bacillota</taxon>
        <taxon>Clostridia</taxon>
        <taxon>Halanaerobiales</taxon>
        <taxon>Halobacteroidaceae</taxon>
        <taxon>Selenihalanaerobacter</taxon>
    </lineage>
</organism>
<evidence type="ECO:0000256" key="10">
    <source>
        <dbReference type="ARBA" id="ARBA00022840"/>
    </source>
</evidence>
<keyword evidence="7 13" id="KW-0808">Transferase</keyword>
<keyword evidence="10 13" id="KW-0067">ATP-binding</keyword>
<evidence type="ECO:0000256" key="7">
    <source>
        <dbReference type="ARBA" id="ARBA00022679"/>
    </source>
</evidence>
<evidence type="ECO:0000256" key="2">
    <source>
        <dbReference type="ARBA" id="ARBA00004870"/>
    </source>
</evidence>
<keyword evidence="14" id="KW-0472">Membrane</keyword>
<evidence type="ECO:0000256" key="4">
    <source>
        <dbReference type="ARBA" id="ARBA00016436"/>
    </source>
</evidence>
<evidence type="ECO:0000256" key="3">
    <source>
        <dbReference type="ARBA" id="ARBA00012071"/>
    </source>
</evidence>
<sequence length="382" mass="42835">MNHKLENYLLEVIRGHKKGIMARIVLFICSILANIYYIGVKIRVKLYDLGIKKSHDIPCTIISIGNISVGGTGKTPITQFLARKFKARGLKVAILNRGYKAEFEGGIGLVSDGKQVLMTPKEAGDEAFMLAQSLPDVPIIIGSDRVVTGRYAYKHFEPDIILLDDGFQHWKLDRDIDVVAIDATNPFSNGSMIPRGTLREPLCSLERADVFFITKVDQVSQDEINKIRAKLDDYNHMALIFDTIHSPTYLRGLGGEINLDSNLDLSDKKVMSVSGIGNPKSFEQTLTDLGANVVDSIRFEDHHQYQEDEIVEIFSKAIEKDVELIITTEKDAVSMSSELVVKIKEQSIDVKVLGIEVEVLGEEVRIETLLSKMEGRRWKTRK</sequence>
<dbReference type="GO" id="GO:0005886">
    <property type="term" value="C:plasma membrane"/>
    <property type="evidence" value="ECO:0007669"/>
    <property type="project" value="TreeGrafter"/>
</dbReference>
<gene>
    <name evidence="13" type="primary">lpxK</name>
    <name evidence="15" type="ORF">SAMN02745118_00937</name>
</gene>
<feature type="transmembrane region" description="Helical" evidence="14">
    <location>
        <begin position="20"/>
        <end position="39"/>
    </location>
</feature>
<evidence type="ECO:0000256" key="6">
    <source>
        <dbReference type="ARBA" id="ARBA00022556"/>
    </source>
</evidence>
<dbReference type="PANTHER" id="PTHR42724">
    <property type="entry name" value="TETRAACYLDISACCHARIDE 4'-KINASE"/>
    <property type="match status" value="1"/>
</dbReference>